<feature type="domain" description="GST C-terminal" evidence="7">
    <location>
        <begin position="1106"/>
        <end position="1233"/>
    </location>
</feature>
<feature type="domain" description="GST N-terminal" evidence="6">
    <location>
        <begin position="351"/>
        <end position="430"/>
    </location>
</feature>
<dbReference type="PROSITE" id="PS50405">
    <property type="entry name" value="GST_CTER"/>
    <property type="match status" value="5"/>
</dbReference>
<dbReference type="InterPro" id="IPR004045">
    <property type="entry name" value="Glutathione_S-Trfase_N"/>
</dbReference>
<dbReference type="InterPro" id="IPR010987">
    <property type="entry name" value="Glutathione-S-Trfase_C-like"/>
</dbReference>
<keyword evidence="2" id="KW-0808">Transferase</keyword>
<dbReference type="GO" id="GO:0004364">
    <property type="term" value="F:glutathione transferase activity"/>
    <property type="evidence" value="ECO:0007669"/>
    <property type="project" value="UniProtKB-EC"/>
</dbReference>
<feature type="domain" description="GST N-terminal" evidence="6">
    <location>
        <begin position="1044"/>
        <end position="1099"/>
    </location>
</feature>
<dbReference type="SFLD" id="SFLDG01152">
    <property type="entry name" value="Main.3:_Omega-_and_Tau-like"/>
    <property type="match status" value="5"/>
</dbReference>
<dbReference type="InterPro" id="IPR045074">
    <property type="entry name" value="GST_C_Tau"/>
</dbReference>
<feature type="domain" description="GST N-terminal" evidence="6">
    <location>
        <begin position="573"/>
        <end position="652"/>
    </location>
</feature>
<gene>
    <name evidence="8" type="ORF">IEQ34_000944</name>
</gene>
<dbReference type="PROSITE" id="PS50404">
    <property type="entry name" value="GST_NTER"/>
    <property type="match status" value="5"/>
</dbReference>
<feature type="signal peptide" evidence="5">
    <location>
        <begin position="1"/>
        <end position="19"/>
    </location>
</feature>
<dbReference type="Pfam" id="PF02798">
    <property type="entry name" value="GST_N"/>
    <property type="match status" value="5"/>
</dbReference>
<reference evidence="8 9" key="1">
    <citation type="journal article" date="2021" name="Hortic Res">
        <title>Chromosome-scale assembly of the Dendrobium chrysotoxum genome enhances the understanding of orchid evolution.</title>
        <authorList>
            <person name="Zhang Y."/>
            <person name="Zhang G.Q."/>
            <person name="Zhang D."/>
            <person name="Liu X.D."/>
            <person name="Xu X.Y."/>
            <person name="Sun W.H."/>
            <person name="Yu X."/>
            <person name="Zhu X."/>
            <person name="Wang Z.W."/>
            <person name="Zhao X."/>
            <person name="Zhong W.Y."/>
            <person name="Chen H."/>
            <person name="Yin W.L."/>
            <person name="Huang T."/>
            <person name="Niu S.C."/>
            <person name="Liu Z.J."/>
        </authorList>
    </citation>
    <scope>NUCLEOTIDE SEQUENCE [LARGE SCALE GENOMIC DNA]</scope>
    <source>
        <strain evidence="8">Lindl</strain>
    </source>
</reference>
<dbReference type="SUPFAM" id="SSF47616">
    <property type="entry name" value="GST C-terminal domain-like"/>
    <property type="match status" value="5"/>
</dbReference>
<evidence type="ECO:0000256" key="1">
    <source>
        <dbReference type="ARBA" id="ARBA00012452"/>
    </source>
</evidence>
<dbReference type="PANTHER" id="PTHR11260">
    <property type="entry name" value="GLUTATHIONE S-TRANSFERASE, GST, SUPERFAMILY, GST DOMAIN CONTAINING"/>
    <property type="match status" value="1"/>
</dbReference>
<feature type="domain" description="GST N-terminal" evidence="6">
    <location>
        <begin position="107"/>
        <end position="186"/>
    </location>
</feature>
<feature type="domain" description="GST C-terminal" evidence="7">
    <location>
        <begin position="905"/>
        <end position="1032"/>
    </location>
</feature>
<dbReference type="FunFam" id="1.20.1050.10:FF:000016">
    <property type="entry name" value="Glutathione S-transferase U9"/>
    <property type="match status" value="4"/>
</dbReference>
<name>A0AAV7HL52_DENCH</name>
<dbReference type="InterPro" id="IPR045073">
    <property type="entry name" value="Omega/Tau-like"/>
</dbReference>
<dbReference type="PANTHER" id="PTHR11260:SF773">
    <property type="entry name" value="GLUTATHIONE S-TRANSFERASE U26"/>
    <property type="match status" value="1"/>
</dbReference>
<dbReference type="SFLD" id="SFLDS00019">
    <property type="entry name" value="Glutathione_Transferase_(cytos"/>
    <property type="match status" value="5"/>
</dbReference>
<protein>
    <recommendedName>
        <fullName evidence="1">glutathione transferase</fullName>
        <ecNumber evidence="1">2.5.1.18</ecNumber>
    </recommendedName>
</protein>
<evidence type="ECO:0000313" key="8">
    <source>
        <dbReference type="EMBL" id="KAH0469386.1"/>
    </source>
</evidence>
<dbReference type="SFLD" id="SFLDG00358">
    <property type="entry name" value="Main_(cytGST)"/>
    <property type="match status" value="5"/>
</dbReference>
<sequence length="1251" mass="140578">MNRILVLKTWSIHIHLTELFGVCNCSVSHPVVFGNYCECWWHEFKWRLPSRNKAKSVGGLLRFQCKLFQQETNTNRNLLASPDLPGFDIIAYVYTGKISTMRIAKEDEVKLIGLWPSPFVARAMIALNLKRVEYEYLPDDLFNKSELLLKSNPVYKLVPVLIHGDKPVCESRIIVEYIDQVWASSGPSILPADPYDRAIARFWAVYVDDKIAPPSRVLAWSKDEKSIAEAKEKLLAAVLQLEEAFVKCSKGKSFFGGDTINLVDITLGSFLSWLKVFESITGINFLDKTKTPRLVEWAECFRSVDAAKEVLPEAEKLVEFRKFAQAAGQIQIIRAKFGTTFKSTIRITKEEEVKLIGRWPSPFVARAMIALNLKGVEYEYLPDDLFNKSELLLKSNPVYKLVPVLIHGDKPVCESRIIVEYIDQVWASSGPSILPADPYDRAITRFWAAYVDDKIAPPSQVLAWSKDEKSVAEAKEKLLAAVLQLEEAFVKCSKGKSFFGGDTINLVDITLGSFLSWLKTFEIITGINFLDKTKTPQFVEWAECFRSVDAAKEVLPEAEKLVEFRKFAQAAGHEVKLIGRWPSPFVARAMIALNLKGVEYEYLPDDLFNKSELLLKSNPVYKLVPVLIHGDKPVCESRIIVEYIDQVWASSGPSILPADPTIAPSLAFGLSMLTTRYLTIAPPSRVLAWSKDEKSIAEAKEKLLAAVLQLEEAFVKCSKGKSFFGGDTINLVDITLGSFLSWLKVFESITGINFLDKTKTPRLVEWAECFRSVDAAKAVLPEAEKLVEFRKFAQAVEIQIIRAKFGTTFKSTIRITKEEEVKLIGRWPSPFVARAMIALNLKGVEYEYLPDDLFNKSELLLKSNPVYKLVPVLIHGDKPVCESRIIVEYIDQVWASSGPSILPADPYDRAITRFWAAYVDDKIAPPSQVLAWSKDEKSVAEAKEKLLAAVLQLEEAFVKCSKGKSFFGGDTINLVDITLGSFLSWLKTFEIITGINFLDKTKTPRLVEWAECFRSVDAAKEVLPEAEKLVEFRKFAQAAGRVTGVEYEYLPDDLFNKSELLLKSNPVYKLVPVLIHGDKPVCESRIIVEYIDQVWASSGPSILPADPYDRAIARFWAVYVDDKIAPPSRVLAWSKDEKSIAEAKEKLLAAVLQLEEAFVKCSKGKSFFGGDTINLVDITLGSFLSWLKVFESITGINFLDKTKTPRLVEWAECFRSVDAAKEVLPEAEKLVEFRKFAQAAGRVTVAEAATE</sequence>
<feature type="chain" id="PRO_5043720208" description="glutathione transferase" evidence="5">
    <location>
        <begin position="20"/>
        <end position="1251"/>
    </location>
</feature>
<dbReference type="CDD" id="cd03058">
    <property type="entry name" value="GST_N_Tau"/>
    <property type="match status" value="4"/>
</dbReference>
<keyword evidence="9" id="KW-1185">Reference proteome</keyword>
<comment type="similarity">
    <text evidence="3">Belongs to the GST superfamily. Tau family.</text>
</comment>
<dbReference type="AlphaFoldDB" id="A0AAV7HL52"/>
<dbReference type="GO" id="GO:0006749">
    <property type="term" value="P:glutathione metabolic process"/>
    <property type="evidence" value="ECO:0007669"/>
    <property type="project" value="InterPro"/>
</dbReference>
<dbReference type="Proteomes" id="UP000775213">
    <property type="component" value="Unassembled WGS sequence"/>
</dbReference>
<dbReference type="GO" id="GO:0009407">
    <property type="term" value="P:toxin catabolic process"/>
    <property type="evidence" value="ECO:0007669"/>
    <property type="project" value="UniProtKB-ARBA"/>
</dbReference>
<dbReference type="SUPFAM" id="SSF52833">
    <property type="entry name" value="Thioredoxin-like"/>
    <property type="match status" value="5"/>
</dbReference>
<dbReference type="InterPro" id="IPR004046">
    <property type="entry name" value="GST_C"/>
</dbReference>
<feature type="domain" description="GST C-terminal" evidence="7">
    <location>
        <begin position="663"/>
        <end position="789"/>
    </location>
</feature>
<evidence type="ECO:0000313" key="9">
    <source>
        <dbReference type="Proteomes" id="UP000775213"/>
    </source>
</evidence>
<feature type="domain" description="GST C-terminal" evidence="7">
    <location>
        <begin position="437"/>
        <end position="564"/>
    </location>
</feature>
<keyword evidence="5" id="KW-0732">Signal</keyword>
<dbReference type="EC" id="2.5.1.18" evidence="1"/>
<dbReference type="InterPro" id="IPR040079">
    <property type="entry name" value="Glutathione_S-Trfase"/>
</dbReference>
<proteinExistence type="inferred from homology"/>
<evidence type="ECO:0000256" key="5">
    <source>
        <dbReference type="SAM" id="SignalP"/>
    </source>
</evidence>
<comment type="caution">
    <text evidence="8">The sequence shown here is derived from an EMBL/GenBank/DDBJ whole genome shotgun (WGS) entry which is preliminary data.</text>
</comment>
<evidence type="ECO:0000256" key="2">
    <source>
        <dbReference type="ARBA" id="ARBA00022679"/>
    </source>
</evidence>
<evidence type="ECO:0000259" key="6">
    <source>
        <dbReference type="PROSITE" id="PS50404"/>
    </source>
</evidence>
<evidence type="ECO:0000256" key="4">
    <source>
        <dbReference type="ARBA" id="ARBA00047960"/>
    </source>
</evidence>
<dbReference type="GO" id="GO:0005737">
    <property type="term" value="C:cytoplasm"/>
    <property type="evidence" value="ECO:0007669"/>
    <property type="project" value="TreeGrafter"/>
</dbReference>
<accession>A0AAV7HL52</accession>
<dbReference type="InterPro" id="IPR036249">
    <property type="entry name" value="Thioredoxin-like_sf"/>
</dbReference>
<comment type="catalytic activity">
    <reaction evidence="4">
        <text>RX + glutathione = an S-substituted glutathione + a halide anion + H(+)</text>
        <dbReference type="Rhea" id="RHEA:16437"/>
        <dbReference type="ChEBI" id="CHEBI:15378"/>
        <dbReference type="ChEBI" id="CHEBI:16042"/>
        <dbReference type="ChEBI" id="CHEBI:17792"/>
        <dbReference type="ChEBI" id="CHEBI:57925"/>
        <dbReference type="ChEBI" id="CHEBI:90779"/>
        <dbReference type="EC" id="2.5.1.18"/>
    </reaction>
</comment>
<dbReference type="CDD" id="cd03185">
    <property type="entry name" value="GST_C_Tau"/>
    <property type="match status" value="5"/>
</dbReference>
<dbReference type="FunFam" id="3.40.30.10:FF:000044">
    <property type="entry name" value="Glutathione S-transferase GSTU6"/>
    <property type="match status" value="4"/>
</dbReference>
<dbReference type="EMBL" id="JAGFBR010000002">
    <property type="protein sequence ID" value="KAH0469386.1"/>
    <property type="molecule type" value="Genomic_DNA"/>
</dbReference>
<dbReference type="InterPro" id="IPR036282">
    <property type="entry name" value="Glutathione-S-Trfase_C_sf"/>
</dbReference>
<evidence type="ECO:0000256" key="3">
    <source>
        <dbReference type="ARBA" id="ARBA00025743"/>
    </source>
</evidence>
<dbReference type="Pfam" id="PF00043">
    <property type="entry name" value="GST_C"/>
    <property type="match status" value="5"/>
</dbReference>
<feature type="domain" description="GST N-terminal" evidence="6">
    <location>
        <begin position="819"/>
        <end position="898"/>
    </location>
</feature>
<dbReference type="Gene3D" id="3.40.30.10">
    <property type="entry name" value="Glutaredoxin"/>
    <property type="match status" value="5"/>
</dbReference>
<feature type="domain" description="GST C-terminal" evidence="7">
    <location>
        <begin position="193"/>
        <end position="320"/>
    </location>
</feature>
<dbReference type="Gene3D" id="1.20.1050.10">
    <property type="match status" value="5"/>
</dbReference>
<organism evidence="8 9">
    <name type="scientific">Dendrobium chrysotoxum</name>
    <name type="common">Orchid</name>
    <dbReference type="NCBI Taxonomy" id="161865"/>
    <lineage>
        <taxon>Eukaryota</taxon>
        <taxon>Viridiplantae</taxon>
        <taxon>Streptophyta</taxon>
        <taxon>Embryophyta</taxon>
        <taxon>Tracheophyta</taxon>
        <taxon>Spermatophyta</taxon>
        <taxon>Magnoliopsida</taxon>
        <taxon>Liliopsida</taxon>
        <taxon>Asparagales</taxon>
        <taxon>Orchidaceae</taxon>
        <taxon>Epidendroideae</taxon>
        <taxon>Malaxideae</taxon>
        <taxon>Dendrobiinae</taxon>
        <taxon>Dendrobium</taxon>
    </lineage>
</organism>
<evidence type="ECO:0000259" key="7">
    <source>
        <dbReference type="PROSITE" id="PS50405"/>
    </source>
</evidence>